<gene>
    <name evidence="2" type="ORF">HX900_29925</name>
</gene>
<dbReference type="RefSeq" id="WP_180696821.1">
    <property type="nucleotide sequence ID" value="NZ_JACCPJ010000012.1"/>
</dbReference>
<protein>
    <submittedName>
        <fullName evidence="2">Uncharacterized protein</fullName>
    </submittedName>
</protein>
<sequence length="67" mass="7530">MPEDIARYQVKTARLPGTEDRAASRQQYLAGGQSKRAKWEKGVCPSRIKTNRIPSSSVDNSRKGPWI</sequence>
<dbReference type="Proteomes" id="UP000532162">
    <property type="component" value="Unassembled WGS sequence"/>
</dbReference>
<comment type="caution">
    <text evidence="2">The sequence shown here is derived from an EMBL/GenBank/DDBJ whole genome shotgun (WGS) entry which is preliminary data.</text>
</comment>
<evidence type="ECO:0000256" key="1">
    <source>
        <dbReference type="SAM" id="MobiDB-lite"/>
    </source>
</evidence>
<dbReference type="EMBL" id="JACCPJ010000012">
    <property type="protein sequence ID" value="NZD65303.1"/>
    <property type="molecule type" value="Genomic_DNA"/>
</dbReference>
<evidence type="ECO:0000313" key="2">
    <source>
        <dbReference type="EMBL" id="NZD65303.1"/>
    </source>
</evidence>
<feature type="region of interest" description="Disordered" evidence="1">
    <location>
        <begin position="48"/>
        <end position="67"/>
    </location>
</feature>
<reference evidence="2 3" key="1">
    <citation type="submission" date="2020-07" db="EMBL/GenBank/DDBJ databases">
        <authorList>
            <person name="Sun Q."/>
        </authorList>
    </citation>
    <scope>NUCLEOTIDE SEQUENCE [LARGE SCALE GENOMIC DNA]</scope>
    <source>
        <strain evidence="2 3">WYCCWR 11290</strain>
    </source>
</reference>
<feature type="region of interest" description="Disordered" evidence="1">
    <location>
        <begin position="16"/>
        <end position="36"/>
    </location>
</feature>
<dbReference type="AlphaFoldDB" id="A0A7Z0ZVA6"/>
<proteinExistence type="predicted"/>
<name>A0A7Z0ZVA6_9HYPH</name>
<accession>A0A7Z0ZVA6</accession>
<organism evidence="2 3">
    <name type="scientific">Rhizobium changzhiense</name>
    <dbReference type="NCBI Taxonomy" id="2692317"/>
    <lineage>
        <taxon>Bacteria</taxon>
        <taxon>Pseudomonadati</taxon>
        <taxon>Pseudomonadota</taxon>
        <taxon>Alphaproteobacteria</taxon>
        <taxon>Hyphomicrobiales</taxon>
        <taxon>Rhizobiaceae</taxon>
        <taxon>Rhizobium/Agrobacterium group</taxon>
        <taxon>Rhizobium</taxon>
    </lineage>
</organism>
<evidence type="ECO:0000313" key="3">
    <source>
        <dbReference type="Proteomes" id="UP000532162"/>
    </source>
</evidence>